<dbReference type="Gene3D" id="1.20.1250.20">
    <property type="entry name" value="MFS general substrate transporter like domains"/>
    <property type="match status" value="2"/>
</dbReference>
<evidence type="ECO:0000256" key="5">
    <source>
        <dbReference type="ARBA" id="ARBA00023136"/>
    </source>
</evidence>
<dbReference type="InterPro" id="IPR020846">
    <property type="entry name" value="MFS_dom"/>
</dbReference>
<evidence type="ECO:0000256" key="4">
    <source>
        <dbReference type="ARBA" id="ARBA00022989"/>
    </source>
</evidence>
<sequence>MVGRSDAAPAPAGAPALRVGAAGAVVVAVAFGMGRFAFGLTLPDLRTDPALSANGLSDAVVGLIASATFAGFLIGILGTPLLARRAGPRAPTTLGCACGAVGGLVVVVAPHPGVLAAGAVLVGSAAGWVWAPYNDLVAAVAPPERRPGLVAAVATGTSAGLVAVAVVAVAGPGWRTVWAAVGLASAAAAALNLRWTPRVAPAPRGRPRPVWRPLLLPSVYAVGYYVTTTLFFTYAAETLRRGGLPDTAGPALYAVIGVLGLLGLLTGRWSARIGSRRVAASCLGMLAVALGVLGVAGDSWAAALAAAVVFAPGYMIGASIIAVWTSALVPEGSSEAMTAVIAVGALAAVVGPAVVGGLAGSLGLSAVLVALAVLVAVGAAAMAAPGHPRSPRSPERR</sequence>
<feature type="transmembrane region" description="Helical" evidence="6">
    <location>
        <begin position="278"/>
        <end position="296"/>
    </location>
</feature>
<gene>
    <name evidence="8" type="ORF">ENKNEFLB_00702</name>
</gene>
<dbReference type="InterPro" id="IPR011701">
    <property type="entry name" value="MFS"/>
</dbReference>
<feature type="transmembrane region" description="Helical" evidence="6">
    <location>
        <begin position="336"/>
        <end position="355"/>
    </location>
</feature>
<evidence type="ECO:0000256" key="1">
    <source>
        <dbReference type="ARBA" id="ARBA00004651"/>
    </source>
</evidence>
<feature type="transmembrane region" description="Helical" evidence="6">
    <location>
        <begin position="60"/>
        <end position="83"/>
    </location>
</feature>
<dbReference type="RefSeq" id="WP_214057919.1">
    <property type="nucleotide sequence ID" value="NZ_BAAAHS010000033.1"/>
</dbReference>
<feature type="transmembrane region" description="Helical" evidence="6">
    <location>
        <begin position="21"/>
        <end position="40"/>
    </location>
</feature>
<feature type="transmembrane region" description="Helical" evidence="6">
    <location>
        <begin position="148"/>
        <end position="170"/>
    </location>
</feature>
<keyword evidence="2" id="KW-1003">Cell membrane</keyword>
<proteinExistence type="predicted"/>
<feature type="transmembrane region" description="Helical" evidence="6">
    <location>
        <begin position="214"/>
        <end position="236"/>
    </location>
</feature>
<reference evidence="8 9" key="1">
    <citation type="submission" date="2021-05" db="EMBL/GenBank/DDBJ databases">
        <title>Complete genome of Nocardioides aquaticus KCTC 9944T isolated from meromictic and hypersaline Ekho Lake, Antarctica.</title>
        <authorList>
            <person name="Hwang K."/>
            <person name="Kim K.M."/>
            <person name="Choe H."/>
        </authorList>
    </citation>
    <scope>NUCLEOTIDE SEQUENCE [LARGE SCALE GENOMIC DNA]</scope>
    <source>
        <strain evidence="8 9">KCTC 9944</strain>
    </source>
</reference>
<dbReference type="PANTHER" id="PTHR43124">
    <property type="entry name" value="PURINE EFFLUX PUMP PBUE"/>
    <property type="match status" value="1"/>
</dbReference>
<name>A0ABX8EEL4_9ACTN</name>
<dbReference type="EMBL" id="CP075371">
    <property type="protein sequence ID" value="QVT78325.1"/>
    <property type="molecule type" value="Genomic_DNA"/>
</dbReference>
<evidence type="ECO:0000256" key="3">
    <source>
        <dbReference type="ARBA" id="ARBA00022692"/>
    </source>
</evidence>
<dbReference type="InterPro" id="IPR036259">
    <property type="entry name" value="MFS_trans_sf"/>
</dbReference>
<feature type="transmembrane region" description="Helical" evidence="6">
    <location>
        <begin position="361"/>
        <end position="384"/>
    </location>
</feature>
<dbReference type="Pfam" id="PF07690">
    <property type="entry name" value="MFS_1"/>
    <property type="match status" value="1"/>
</dbReference>
<accession>A0ABX8EEL4</accession>
<organism evidence="8 9">
    <name type="scientific">Nocardioides aquaticus</name>
    <dbReference type="NCBI Taxonomy" id="160826"/>
    <lineage>
        <taxon>Bacteria</taxon>
        <taxon>Bacillati</taxon>
        <taxon>Actinomycetota</taxon>
        <taxon>Actinomycetes</taxon>
        <taxon>Propionibacteriales</taxon>
        <taxon>Nocardioidaceae</taxon>
        <taxon>Nocardioides</taxon>
    </lineage>
</organism>
<keyword evidence="5 6" id="KW-0472">Membrane</keyword>
<dbReference type="SUPFAM" id="SSF103473">
    <property type="entry name" value="MFS general substrate transporter"/>
    <property type="match status" value="1"/>
</dbReference>
<protein>
    <recommendedName>
        <fullName evidence="7">Major facilitator superfamily (MFS) profile domain-containing protein</fullName>
    </recommendedName>
</protein>
<evidence type="ECO:0000256" key="2">
    <source>
        <dbReference type="ARBA" id="ARBA00022475"/>
    </source>
</evidence>
<feature type="transmembrane region" description="Helical" evidence="6">
    <location>
        <begin position="248"/>
        <end position="266"/>
    </location>
</feature>
<feature type="transmembrane region" description="Helical" evidence="6">
    <location>
        <begin position="176"/>
        <end position="193"/>
    </location>
</feature>
<evidence type="ECO:0000259" key="7">
    <source>
        <dbReference type="PROSITE" id="PS50850"/>
    </source>
</evidence>
<feature type="domain" description="Major facilitator superfamily (MFS) profile" evidence="7">
    <location>
        <begin position="16"/>
        <end position="397"/>
    </location>
</feature>
<evidence type="ECO:0000256" key="6">
    <source>
        <dbReference type="SAM" id="Phobius"/>
    </source>
</evidence>
<comment type="subcellular location">
    <subcellularLocation>
        <location evidence="1">Cell membrane</location>
        <topology evidence="1">Multi-pass membrane protein</topology>
    </subcellularLocation>
</comment>
<feature type="transmembrane region" description="Helical" evidence="6">
    <location>
        <begin position="302"/>
        <end position="324"/>
    </location>
</feature>
<dbReference type="InterPro" id="IPR050189">
    <property type="entry name" value="MFS_Efflux_Transporters"/>
</dbReference>
<keyword evidence="4 6" id="KW-1133">Transmembrane helix</keyword>
<evidence type="ECO:0000313" key="8">
    <source>
        <dbReference type="EMBL" id="QVT78325.1"/>
    </source>
</evidence>
<feature type="transmembrane region" description="Helical" evidence="6">
    <location>
        <begin position="115"/>
        <end position="136"/>
    </location>
</feature>
<keyword evidence="3 6" id="KW-0812">Transmembrane</keyword>
<dbReference type="Proteomes" id="UP000679307">
    <property type="component" value="Chromosome"/>
</dbReference>
<feature type="transmembrane region" description="Helical" evidence="6">
    <location>
        <begin position="90"/>
        <end position="109"/>
    </location>
</feature>
<dbReference type="PROSITE" id="PS50850">
    <property type="entry name" value="MFS"/>
    <property type="match status" value="1"/>
</dbReference>
<dbReference type="PANTHER" id="PTHR43124:SF3">
    <property type="entry name" value="CHLORAMPHENICOL EFFLUX PUMP RV0191"/>
    <property type="match status" value="1"/>
</dbReference>
<evidence type="ECO:0000313" key="9">
    <source>
        <dbReference type="Proteomes" id="UP000679307"/>
    </source>
</evidence>
<keyword evidence="9" id="KW-1185">Reference proteome</keyword>